<evidence type="ECO:0000256" key="1">
    <source>
        <dbReference type="ARBA" id="ARBA00022723"/>
    </source>
</evidence>
<dbReference type="AlphaFoldDB" id="A0A0F2LME6"/>
<protein>
    <recommendedName>
        <fullName evidence="5 6">Phosphoglycolate phosphatase</fullName>
        <shortName evidence="5">PGP</shortName>
        <shortName evidence="5">PGPase</shortName>
        <ecNumber evidence="5 6">3.1.3.18</ecNumber>
    </recommendedName>
</protein>
<dbReference type="SFLD" id="SFLDS00003">
    <property type="entry name" value="Haloacid_Dehalogenase"/>
    <property type="match status" value="1"/>
</dbReference>
<dbReference type="SFLD" id="SFLDG01144">
    <property type="entry name" value="C2.B.4:_PGP_Like"/>
    <property type="match status" value="1"/>
</dbReference>
<evidence type="ECO:0000256" key="4">
    <source>
        <dbReference type="ARBA" id="ARBA00023277"/>
    </source>
</evidence>
<gene>
    <name evidence="8" type="ORF">TQ35_000205</name>
    <name evidence="7" type="ORF">TQ35_05875</name>
</gene>
<dbReference type="InterPro" id="IPR036412">
    <property type="entry name" value="HAD-like_sf"/>
</dbReference>
<evidence type="ECO:0000256" key="3">
    <source>
        <dbReference type="ARBA" id="ARBA00022842"/>
    </source>
</evidence>
<dbReference type="CDD" id="cd07514">
    <property type="entry name" value="HAD_Pase"/>
    <property type="match status" value="1"/>
</dbReference>
<feature type="binding site" evidence="5">
    <location>
        <position position="177"/>
    </location>
    <ligand>
        <name>Mg(2+)</name>
        <dbReference type="ChEBI" id="CHEBI:18420"/>
    </ligand>
</feature>
<proteinExistence type="inferred from homology"/>
<keyword evidence="2 5" id="KW-0378">Hydrolase</keyword>
<accession>A0A0F2LME6</accession>
<evidence type="ECO:0000256" key="5">
    <source>
        <dbReference type="HAMAP-Rule" id="MF_01419"/>
    </source>
</evidence>
<name>A0A0F2LME6_9CREN</name>
<sequence length="227" mass="25281">MIKLILTDLDGTLTEDRGVYRVDLEAIEAIRRAQEAGIKVALVSGNSYPVLRGLYNYLGLNGGLVAENGCVVFYGKERLEVCKRLDKEILEEFRQRFKLKDSWQNEFRCCDFGFTPAVLNEEMLKWAEDRGVYVNSSGYAVHVAMKPAGKGVGVRKLIELHGVRRDEVAALGDSMTDLEMFQEVGLKVAVGNADEKLKENADVVLNLKSGKGVKEFISSLLDDGTWN</sequence>
<dbReference type="Gene3D" id="3.90.1070.10">
    <property type="match status" value="1"/>
</dbReference>
<comment type="catalytic activity">
    <reaction evidence="5">
        <text>2-phosphoglycolate + H2O = glycolate + phosphate</text>
        <dbReference type="Rhea" id="RHEA:14369"/>
        <dbReference type="ChEBI" id="CHEBI:15377"/>
        <dbReference type="ChEBI" id="CHEBI:29805"/>
        <dbReference type="ChEBI" id="CHEBI:43474"/>
        <dbReference type="ChEBI" id="CHEBI:58033"/>
        <dbReference type="EC" id="3.1.3.18"/>
    </reaction>
</comment>
<dbReference type="Gene3D" id="3.40.50.1000">
    <property type="entry name" value="HAD superfamily/HAD-like"/>
    <property type="match status" value="1"/>
</dbReference>
<reference evidence="7" key="1">
    <citation type="submission" date="2015-03" db="EMBL/GenBank/DDBJ databases">
        <title>Metagenome Sequencing of an Archaeal-Dominated Microbial Community from a Hot Spring at the Los Azufres Geothermal Field, Mexico.</title>
        <authorList>
            <person name="Servin-Garciduenas L.E."/>
            <person name="Martinez-Romero E."/>
        </authorList>
    </citation>
    <scope>NUCLEOTIDE SEQUENCE [LARGE SCALE GENOMIC DNA]</scope>
    <source>
        <strain evidence="7">AZ1-454</strain>
    </source>
</reference>
<dbReference type="EC" id="3.1.3.18" evidence="5 6"/>
<evidence type="ECO:0000313" key="7">
    <source>
        <dbReference type="EMBL" id="KJR78702.1"/>
    </source>
</evidence>
<dbReference type="NCBIfam" id="TIGR01482">
    <property type="entry name" value="SPP-subfamily"/>
    <property type="match status" value="1"/>
</dbReference>
<dbReference type="Pfam" id="PF08282">
    <property type="entry name" value="Hydrolase_3"/>
    <property type="match status" value="2"/>
</dbReference>
<dbReference type="GO" id="GO:0005829">
    <property type="term" value="C:cytosol"/>
    <property type="evidence" value="ECO:0007669"/>
    <property type="project" value="TreeGrafter"/>
</dbReference>
<dbReference type="SUPFAM" id="SSF56784">
    <property type="entry name" value="HAD-like"/>
    <property type="match status" value="1"/>
</dbReference>
<evidence type="ECO:0000313" key="8">
    <source>
        <dbReference type="EMBL" id="MCL7342999.1"/>
    </source>
</evidence>
<dbReference type="InterPro" id="IPR006379">
    <property type="entry name" value="HAD-SF_hydro_IIB"/>
</dbReference>
<organism evidence="7">
    <name type="scientific">Candidatus Aramenus sulfurataquae</name>
    <dbReference type="NCBI Taxonomy" id="1326980"/>
    <lineage>
        <taxon>Archaea</taxon>
        <taxon>Thermoproteota</taxon>
        <taxon>Thermoprotei</taxon>
        <taxon>Sulfolobales</taxon>
        <taxon>Sulfolobaceae</taxon>
        <taxon>Candidatus Aramenus</taxon>
    </lineage>
</organism>
<dbReference type="EMBL" id="JZWS02000001">
    <property type="protein sequence ID" value="MCL7342999.1"/>
    <property type="molecule type" value="Genomic_DNA"/>
</dbReference>
<dbReference type="PANTHER" id="PTHR10000">
    <property type="entry name" value="PHOSPHOSERINE PHOSPHATASE"/>
    <property type="match status" value="1"/>
</dbReference>
<dbReference type="PANTHER" id="PTHR10000:SF8">
    <property type="entry name" value="HAD SUPERFAMILY HYDROLASE-LIKE, TYPE 3"/>
    <property type="match status" value="1"/>
</dbReference>
<feature type="binding site" evidence="5">
    <location>
        <position position="150"/>
    </location>
    <ligand>
        <name>substrate</name>
    </ligand>
</feature>
<dbReference type="GO" id="GO:0000287">
    <property type="term" value="F:magnesium ion binding"/>
    <property type="evidence" value="ECO:0007669"/>
    <property type="project" value="InterPro"/>
</dbReference>
<feature type="binding site" evidence="5">
    <location>
        <position position="8"/>
    </location>
    <ligand>
        <name>Mg(2+)</name>
        <dbReference type="ChEBI" id="CHEBI:18420"/>
    </ligand>
</feature>
<keyword evidence="4 5" id="KW-0119">Carbohydrate metabolism</keyword>
<feature type="binding site" evidence="5">
    <location>
        <position position="10"/>
    </location>
    <ligand>
        <name>Mg(2+)</name>
        <dbReference type="ChEBI" id="CHEBI:18420"/>
    </ligand>
</feature>
<dbReference type="SFLD" id="SFLDG01140">
    <property type="entry name" value="C2.B:_Phosphomannomutase_and_P"/>
    <property type="match status" value="1"/>
</dbReference>
<feature type="binding site" evidence="5">
    <location>
        <position position="173"/>
    </location>
    <ligand>
        <name>Mg(2+)</name>
        <dbReference type="ChEBI" id="CHEBI:18420"/>
    </ligand>
</feature>
<evidence type="ECO:0000256" key="2">
    <source>
        <dbReference type="ARBA" id="ARBA00022801"/>
    </source>
</evidence>
<comment type="caution">
    <text evidence="7">The sequence shown here is derived from an EMBL/GenBank/DDBJ whole genome shotgun (WGS) entry which is preliminary data.</text>
</comment>
<dbReference type="InterPro" id="IPR006382">
    <property type="entry name" value="PGPase"/>
</dbReference>
<keyword evidence="1 5" id="KW-0479">Metal-binding</keyword>
<dbReference type="NCBIfam" id="TIGR01487">
    <property type="entry name" value="Pglycolate_arch"/>
    <property type="match status" value="1"/>
</dbReference>
<comment type="function">
    <text evidence="5">Catalyzes the dephosphorylation of 2-phosphoglycolate.</text>
</comment>
<keyword evidence="3 5" id="KW-0460">Magnesium</keyword>
<dbReference type="SFLD" id="SFLDF00446">
    <property type="entry name" value="phosphoglycolate_phosphatase_3"/>
    <property type="match status" value="1"/>
</dbReference>
<comment type="similarity">
    <text evidence="5">Belongs to the archaeal SPP-like hydrolase family.</text>
</comment>
<dbReference type="NCBIfam" id="TIGR01484">
    <property type="entry name" value="HAD-SF-IIB"/>
    <property type="match status" value="1"/>
</dbReference>
<dbReference type="InterPro" id="IPR023214">
    <property type="entry name" value="HAD_sf"/>
</dbReference>
<dbReference type="EMBL" id="JZWS01000061">
    <property type="protein sequence ID" value="KJR78702.1"/>
    <property type="molecule type" value="Genomic_DNA"/>
</dbReference>
<comment type="cofactor">
    <cofactor evidence="5">
        <name>Mg(2+)</name>
        <dbReference type="ChEBI" id="CHEBI:18420"/>
    </cofactor>
</comment>
<feature type="active site" description="Nucleophile" evidence="5">
    <location>
        <position position="8"/>
    </location>
</feature>
<dbReference type="GO" id="GO:0008967">
    <property type="term" value="F:phosphoglycolate phosphatase activity"/>
    <property type="evidence" value="ECO:0007669"/>
    <property type="project" value="UniProtKB-UniRule"/>
</dbReference>
<dbReference type="HAMAP" id="MF_01419">
    <property type="entry name" value="GPH_hydrolase_arch"/>
    <property type="match status" value="1"/>
</dbReference>
<reference evidence="8" key="2">
    <citation type="submission" date="2022-05" db="EMBL/GenBank/DDBJ databases">
        <title>Metagenome Sequencing of an Archaeal-Dominated Microbial Community from a Hot Spring at the Los Azufres Geothermal Field, Mexico.</title>
        <authorList>
            <person name="Marin-Paredes R."/>
            <person name="Martinez-Romero E."/>
            <person name="Servin-Garciduenas L.E."/>
        </authorList>
    </citation>
    <scope>NUCLEOTIDE SEQUENCE</scope>
    <source>
        <strain evidence="8">AZ1-454</strain>
    </source>
</reference>
<evidence type="ECO:0000256" key="6">
    <source>
        <dbReference type="NCBIfam" id="TIGR01487"/>
    </source>
</evidence>
<dbReference type="PATRIC" id="fig|1326980.8.peg.1947"/>